<dbReference type="GO" id="GO:0008610">
    <property type="term" value="P:lipid biosynthetic process"/>
    <property type="evidence" value="ECO:0007669"/>
    <property type="project" value="UniProtKB-ARBA"/>
</dbReference>
<reference evidence="7" key="1">
    <citation type="submission" date="2021-03" db="EMBL/GenBank/DDBJ databases">
        <title>Isolation of Bacillus subtilis from fermented food sample.</title>
        <authorList>
            <person name="Lakshmanan V."/>
            <person name="Athira K."/>
            <person name="Rajagopal K."/>
        </authorList>
    </citation>
    <scope>NUCLEOTIDE SEQUENCE</scope>
    <source>
        <strain evidence="7">S1</strain>
    </source>
</reference>
<dbReference type="FunFam" id="3.40.50.980:FF:000001">
    <property type="entry name" value="Non-ribosomal peptide synthetase"/>
    <property type="match status" value="1"/>
</dbReference>
<dbReference type="GO" id="GO:0031177">
    <property type="term" value="F:phosphopantetheine binding"/>
    <property type="evidence" value="ECO:0007669"/>
    <property type="project" value="TreeGrafter"/>
</dbReference>
<dbReference type="CDD" id="cd19543">
    <property type="entry name" value="DCL_NRPS"/>
    <property type="match status" value="1"/>
</dbReference>
<keyword evidence="4" id="KW-0597">Phosphoprotein</keyword>
<dbReference type="GO" id="GO:0043041">
    <property type="term" value="P:amino acid activation for nonribosomal peptide biosynthetic process"/>
    <property type="evidence" value="ECO:0007669"/>
    <property type="project" value="TreeGrafter"/>
</dbReference>
<evidence type="ECO:0000313" key="7">
    <source>
        <dbReference type="EMBL" id="MBO3797190.1"/>
    </source>
</evidence>
<dbReference type="GO" id="GO:0003824">
    <property type="term" value="F:catalytic activity"/>
    <property type="evidence" value="ECO:0007669"/>
    <property type="project" value="InterPro"/>
</dbReference>
<dbReference type="GO" id="GO:0005829">
    <property type="term" value="C:cytosol"/>
    <property type="evidence" value="ECO:0007669"/>
    <property type="project" value="TreeGrafter"/>
</dbReference>
<keyword evidence="3" id="KW-0596">Phosphopantetheine</keyword>
<dbReference type="Gene3D" id="2.30.38.10">
    <property type="entry name" value="Luciferase, Domain 3"/>
    <property type="match status" value="1"/>
</dbReference>
<dbReference type="PROSITE" id="PS00455">
    <property type="entry name" value="AMP_BINDING"/>
    <property type="match status" value="1"/>
</dbReference>
<proteinExistence type="inferred from homology"/>
<evidence type="ECO:0000256" key="3">
    <source>
        <dbReference type="ARBA" id="ARBA00022450"/>
    </source>
</evidence>
<dbReference type="FunFam" id="2.30.38.10:FF:000001">
    <property type="entry name" value="Non-ribosomal peptide synthetase PvdI"/>
    <property type="match status" value="1"/>
</dbReference>
<dbReference type="GO" id="GO:0044550">
    <property type="term" value="P:secondary metabolite biosynthetic process"/>
    <property type="evidence" value="ECO:0007669"/>
    <property type="project" value="TreeGrafter"/>
</dbReference>
<dbReference type="Proteomes" id="UP000665181">
    <property type="component" value="Unassembled WGS sequence"/>
</dbReference>
<dbReference type="InterPro" id="IPR000873">
    <property type="entry name" value="AMP-dep_synth/lig_dom"/>
</dbReference>
<evidence type="ECO:0000259" key="6">
    <source>
        <dbReference type="Pfam" id="PF00668"/>
    </source>
</evidence>
<dbReference type="FunFam" id="3.40.50.12780:FF:000012">
    <property type="entry name" value="Non-ribosomal peptide synthetase"/>
    <property type="match status" value="1"/>
</dbReference>
<comment type="caution">
    <text evidence="7">The sequence shown here is derived from an EMBL/GenBank/DDBJ whole genome shotgun (WGS) entry which is preliminary data.</text>
</comment>
<dbReference type="RefSeq" id="WP_208556995.1">
    <property type="nucleotide sequence ID" value="NZ_JAGFPW010000054.1"/>
</dbReference>
<evidence type="ECO:0000256" key="1">
    <source>
        <dbReference type="ARBA" id="ARBA00001957"/>
    </source>
</evidence>
<name>A0A8I2BBH8_BACIU</name>
<evidence type="ECO:0000256" key="2">
    <source>
        <dbReference type="ARBA" id="ARBA00006432"/>
    </source>
</evidence>
<feature type="non-terminal residue" evidence="7">
    <location>
        <position position="910"/>
    </location>
</feature>
<organism evidence="7 8">
    <name type="scientific">Bacillus subtilis</name>
    <dbReference type="NCBI Taxonomy" id="1423"/>
    <lineage>
        <taxon>Bacteria</taxon>
        <taxon>Bacillati</taxon>
        <taxon>Bacillota</taxon>
        <taxon>Bacilli</taxon>
        <taxon>Bacillales</taxon>
        <taxon>Bacillaceae</taxon>
        <taxon>Bacillus</taxon>
    </lineage>
</organism>
<dbReference type="Gene3D" id="3.30.300.30">
    <property type="match status" value="1"/>
</dbReference>
<dbReference type="InterPro" id="IPR020845">
    <property type="entry name" value="AMP-binding_CS"/>
</dbReference>
<evidence type="ECO:0000256" key="4">
    <source>
        <dbReference type="ARBA" id="ARBA00022553"/>
    </source>
</evidence>
<comment type="similarity">
    <text evidence="2">Belongs to the ATP-dependent AMP-binding enzyme family.</text>
</comment>
<dbReference type="InterPro" id="IPR045851">
    <property type="entry name" value="AMP-bd_C_sf"/>
</dbReference>
<dbReference type="InterPro" id="IPR023213">
    <property type="entry name" value="CAT-like_dom_sf"/>
</dbReference>
<dbReference type="Gene3D" id="3.30.559.10">
    <property type="entry name" value="Chloramphenicol acetyltransferase-like domain"/>
    <property type="match status" value="1"/>
</dbReference>
<evidence type="ECO:0000313" key="8">
    <source>
        <dbReference type="Proteomes" id="UP000665181"/>
    </source>
</evidence>
<dbReference type="Gene3D" id="3.30.559.30">
    <property type="entry name" value="Nonribosomal peptide synthetase, condensation domain"/>
    <property type="match status" value="1"/>
</dbReference>
<comment type="cofactor">
    <cofactor evidence="1">
        <name>pantetheine 4'-phosphate</name>
        <dbReference type="ChEBI" id="CHEBI:47942"/>
    </cofactor>
</comment>
<dbReference type="EMBL" id="JAGFPW010000054">
    <property type="protein sequence ID" value="MBO3797190.1"/>
    <property type="molecule type" value="Genomic_DNA"/>
</dbReference>
<evidence type="ECO:0000259" key="5">
    <source>
        <dbReference type="Pfam" id="PF00501"/>
    </source>
</evidence>
<feature type="domain" description="AMP-dependent synthetase/ligase" evidence="5">
    <location>
        <begin position="470"/>
        <end position="817"/>
    </location>
</feature>
<dbReference type="Gene3D" id="3.40.50.980">
    <property type="match status" value="2"/>
</dbReference>
<dbReference type="PANTHER" id="PTHR45527">
    <property type="entry name" value="NONRIBOSOMAL PEPTIDE SYNTHETASE"/>
    <property type="match status" value="1"/>
</dbReference>
<sequence>MGHSKIQDIYSLTPIQKGMLFHSIADPNSSAYFVQNSFDLNGVFDIRLFEQSINALIARHDILRTVFSMSIPKQPLQMVLKSRRFKLKYEDISHIDIMDQQDFVKKFEIEDRLEIFDLKRGPLMRITVLKLNPASHRIVWSFHHILMDGWCMPLIFRETFQIYQQLHQGERVVLPDVPAYGTYIEWLEKQNQKKASAYWGNYLRGYDQKIELVNRNQELQSYNSEFMKFSLGKEETKSLNNIAKKYKVTMNTLLQTIWGITIQKITNSTDVVFGSVVSGRPAEIEGIEQMVGLFINTIPVRVTCNGDDTFVEIMRRNQTNALESSQYDYYPLYEIQSQSEAKQGLVNHIMIFENYPVDQEMDKMDSGNSLPFKFSNLSVHEQTNYDFNIMVIPGENIKIQFQYNSLVYGQKTIKQFKKYIIRTMEQIINDPHLCIKDIDLLSKDDKKQLLLGFNNNQAEYPKDKTIHKLFEKQVERTPNHIAVECQGQGLSYRELNNRANQLARKLRERGVKSSSIVGIMVDRSLEMIIGIMGILKAGGAYLPIDPEYPSDRIQYMLNDSKSSIILTKKDLLNKVSTQHEIILLESEMFNDDSLLDQSGNLESKSGSEDLAYIIYTSGSTGKPKGVMISHRAVNNFIYGMSEHIVCEYGKTMLALTTISFDIFVMETFFPLLKGLRVVIASDEEKKDPKLLCEVIAQQGIDLLQATPSTFRMIMTYDQNLDCLNRIEYILVGGESFSEHLLEKFSKLSQSKIFNLYGPTEATIWCTVRNLTNSKSIDIGKPIQNTQILILDKNQNLQPIEVEGELCISGDGLAKGYLNNPSLTKEKFVRHPIEPWKRLYRTGDIAKWLPDGNIKYIGRIDHQVKIRGYRIELCEIESQLLKYEHISETIVTAVKGQEENSSLYAYFTSDK</sequence>
<dbReference type="SUPFAM" id="SSF52777">
    <property type="entry name" value="CoA-dependent acyltransferases"/>
    <property type="match status" value="2"/>
</dbReference>
<dbReference type="InterPro" id="IPR020459">
    <property type="entry name" value="AMP-binding"/>
</dbReference>
<dbReference type="InterPro" id="IPR001242">
    <property type="entry name" value="Condensation_dom"/>
</dbReference>
<dbReference type="AlphaFoldDB" id="A0A8I2BBH8"/>
<accession>A0A8I2BBH8</accession>
<dbReference type="PRINTS" id="PR00154">
    <property type="entry name" value="AMPBINDING"/>
</dbReference>
<gene>
    <name evidence="7" type="ORF">J5227_23500</name>
</gene>
<dbReference type="Pfam" id="PF00501">
    <property type="entry name" value="AMP-binding"/>
    <property type="match status" value="1"/>
</dbReference>
<dbReference type="Pfam" id="PF00668">
    <property type="entry name" value="Condensation"/>
    <property type="match status" value="1"/>
</dbReference>
<dbReference type="NCBIfam" id="TIGR01733">
    <property type="entry name" value="AA-adenyl-dom"/>
    <property type="match status" value="1"/>
</dbReference>
<protein>
    <submittedName>
        <fullName evidence="7">Amino acid adenylation domain-containing protein</fullName>
    </submittedName>
</protein>
<dbReference type="PANTHER" id="PTHR45527:SF1">
    <property type="entry name" value="FATTY ACID SYNTHASE"/>
    <property type="match status" value="1"/>
</dbReference>
<feature type="domain" description="Condensation" evidence="6">
    <location>
        <begin position="7"/>
        <end position="450"/>
    </location>
</feature>
<dbReference type="SUPFAM" id="SSF56801">
    <property type="entry name" value="Acetyl-CoA synthetase-like"/>
    <property type="match status" value="1"/>
</dbReference>
<dbReference type="InterPro" id="IPR010071">
    <property type="entry name" value="AA_adenyl_dom"/>
</dbReference>